<proteinExistence type="predicted"/>
<gene>
    <name evidence="1" type="ORF">N0V84_010296</name>
</gene>
<evidence type="ECO:0000313" key="1">
    <source>
        <dbReference type="EMBL" id="KAJ4311730.1"/>
    </source>
</evidence>
<dbReference type="AlphaFoldDB" id="A0A9W8W4P4"/>
<organism evidence="1 2">
    <name type="scientific">Fusarium piperis</name>
    <dbReference type="NCBI Taxonomy" id="1435070"/>
    <lineage>
        <taxon>Eukaryota</taxon>
        <taxon>Fungi</taxon>
        <taxon>Dikarya</taxon>
        <taxon>Ascomycota</taxon>
        <taxon>Pezizomycotina</taxon>
        <taxon>Sordariomycetes</taxon>
        <taxon>Hypocreomycetidae</taxon>
        <taxon>Hypocreales</taxon>
        <taxon>Nectriaceae</taxon>
        <taxon>Fusarium</taxon>
        <taxon>Fusarium solani species complex</taxon>
    </lineage>
</organism>
<comment type="caution">
    <text evidence="1">The sequence shown here is derived from an EMBL/GenBank/DDBJ whole genome shotgun (WGS) entry which is preliminary data.</text>
</comment>
<dbReference type="EMBL" id="JAPEUR010000319">
    <property type="protein sequence ID" value="KAJ4311730.1"/>
    <property type="molecule type" value="Genomic_DNA"/>
</dbReference>
<accession>A0A9W8W4P4</accession>
<reference evidence="1" key="1">
    <citation type="submission" date="2022-10" db="EMBL/GenBank/DDBJ databases">
        <title>Tapping the CABI collections for fungal endophytes: first genome assemblies for Collariella, Neodidymelliopsis, Ascochyta clinopodiicola, Didymella pomorum, Didymosphaeria variabile, Neocosmospora piperis and Neocucurbitaria cava.</title>
        <authorList>
            <person name="Hill R."/>
        </authorList>
    </citation>
    <scope>NUCLEOTIDE SEQUENCE</scope>
    <source>
        <strain evidence="1">IMI 366586</strain>
    </source>
</reference>
<protein>
    <submittedName>
        <fullName evidence="1">Uncharacterized protein</fullName>
    </submittedName>
</protein>
<name>A0A9W8W4P4_9HYPO</name>
<dbReference type="Proteomes" id="UP001140502">
    <property type="component" value="Unassembled WGS sequence"/>
</dbReference>
<sequence length="70" mass="8249">MGLFLSVLEPFYDATDEDDIGTILKFKDIENYNSVKGRIVSYFEHHNVEQRYYDYKEDELMSGFGPLTED</sequence>
<keyword evidence="2" id="KW-1185">Reference proteome</keyword>
<dbReference type="OrthoDB" id="5404489at2759"/>
<evidence type="ECO:0000313" key="2">
    <source>
        <dbReference type="Proteomes" id="UP001140502"/>
    </source>
</evidence>